<dbReference type="AlphaFoldDB" id="A0A6M3L4Y4"/>
<dbReference type="EMBL" id="MT142772">
    <property type="protein sequence ID" value="QJA88365.1"/>
    <property type="molecule type" value="Genomic_DNA"/>
</dbReference>
<evidence type="ECO:0000313" key="2">
    <source>
        <dbReference type="EMBL" id="QJA88365.1"/>
    </source>
</evidence>
<reference evidence="2" key="1">
    <citation type="submission" date="2020-03" db="EMBL/GenBank/DDBJ databases">
        <title>The deep terrestrial virosphere.</title>
        <authorList>
            <person name="Holmfeldt K."/>
            <person name="Nilsson E."/>
            <person name="Simone D."/>
            <person name="Lopez-Fernandez M."/>
            <person name="Wu X."/>
            <person name="de Brujin I."/>
            <person name="Lundin D."/>
            <person name="Andersson A."/>
            <person name="Bertilsson S."/>
            <person name="Dopson M."/>
        </authorList>
    </citation>
    <scope>NUCLEOTIDE SEQUENCE</scope>
    <source>
        <strain evidence="2">MM415B02779</strain>
    </source>
</reference>
<evidence type="ECO:0000256" key="1">
    <source>
        <dbReference type="SAM" id="MobiDB-lite"/>
    </source>
</evidence>
<proteinExistence type="predicted"/>
<sequence length="85" mass="9640">MNTPTIYNGPASRTPARLSNPRPADTEPRKTGGMTHYHLYPDKWIICHSANGIQVSTKHPAATIDRRRIRQIIKTTDKARLYINS</sequence>
<organism evidence="2">
    <name type="scientific">viral metagenome</name>
    <dbReference type="NCBI Taxonomy" id="1070528"/>
    <lineage>
        <taxon>unclassified sequences</taxon>
        <taxon>metagenomes</taxon>
        <taxon>organismal metagenomes</taxon>
    </lineage>
</organism>
<name>A0A6M3L4Y4_9ZZZZ</name>
<feature type="region of interest" description="Disordered" evidence="1">
    <location>
        <begin position="1"/>
        <end position="34"/>
    </location>
</feature>
<accession>A0A6M3L4Y4</accession>
<gene>
    <name evidence="2" type="ORF">MM415B02779_0026</name>
</gene>
<protein>
    <submittedName>
        <fullName evidence="2">Uncharacterized protein</fullName>
    </submittedName>
</protein>